<dbReference type="InterPro" id="IPR002889">
    <property type="entry name" value="WSC_carb-bd"/>
</dbReference>
<evidence type="ECO:0000256" key="2">
    <source>
        <dbReference type="ARBA" id="ARBA00022729"/>
    </source>
</evidence>
<dbReference type="InterPro" id="IPR000742">
    <property type="entry name" value="EGF"/>
</dbReference>
<feature type="region of interest" description="Disordered" evidence="5">
    <location>
        <begin position="397"/>
        <end position="425"/>
    </location>
</feature>
<dbReference type="OMA" id="WIERSIR"/>
<dbReference type="AlphaFoldDB" id="R7V4N2"/>
<keyword evidence="4" id="KW-1015">Disulfide bond</keyword>
<evidence type="ECO:0000256" key="6">
    <source>
        <dbReference type="SAM" id="Phobius"/>
    </source>
</evidence>
<dbReference type="InterPro" id="IPR001881">
    <property type="entry name" value="EGF-like_Ca-bd_dom"/>
</dbReference>
<dbReference type="PANTHER" id="PTHR24039">
    <property type="entry name" value="FIBRILLIN-RELATED"/>
    <property type="match status" value="1"/>
</dbReference>
<organism evidence="8">
    <name type="scientific">Capitella teleta</name>
    <name type="common">Polychaete worm</name>
    <dbReference type="NCBI Taxonomy" id="283909"/>
    <lineage>
        <taxon>Eukaryota</taxon>
        <taxon>Metazoa</taxon>
        <taxon>Spiralia</taxon>
        <taxon>Lophotrochozoa</taxon>
        <taxon>Annelida</taxon>
        <taxon>Polychaeta</taxon>
        <taxon>Sedentaria</taxon>
        <taxon>Scolecida</taxon>
        <taxon>Capitellidae</taxon>
        <taxon>Capitella</taxon>
    </lineage>
</organism>
<dbReference type="OrthoDB" id="4062651at2759"/>
<dbReference type="InterPro" id="IPR049883">
    <property type="entry name" value="NOTCH1_EGF-like"/>
</dbReference>
<dbReference type="Pfam" id="PF07645">
    <property type="entry name" value="EGF_CA"/>
    <property type="match status" value="1"/>
</dbReference>
<keyword evidence="3" id="KW-0677">Repeat</keyword>
<dbReference type="InterPro" id="IPR000152">
    <property type="entry name" value="EGF-type_Asp/Asn_hydroxyl_site"/>
</dbReference>
<evidence type="ECO:0000256" key="3">
    <source>
        <dbReference type="ARBA" id="ARBA00022737"/>
    </source>
</evidence>
<dbReference type="SUPFAM" id="SSF52799">
    <property type="entry name" value="(Phosphotyrosine protein) phosphatases II"/>
    <property type="match status" value="1"/>
</dbReference>
<evidence type="ECO:0000259" key="7">
    <source>
        <dbReference type="PROSITE" id="PS51212"/>
    </source>
</evidence>
<dbReference type="STRING" id="283909.R7V4N2"/>
<dbReference type="SUPFAM" id="SSF57196">
    <property type="entry name" value="EGF/Laminin"/>
    <property type="match status" value="1"/>
</dbReference>
<dbReference type="EMBL" id="KB295236">
    <property type="protein sequence ID" value="ELU13427.1"/>
    <property type="molecule type" value="Genomic_DNA"/>
</dbReference>
<gene>
    <name evidence="8" type="ORF">CAPTEDRAFT_196517</name>
</gene>
<dbReference type="Gene3D" id="2.10.25.10">
    <property type="entry name" value="Laminin"/>
    <property type="match status" value="4"/>
</dbReference>
<dbReference type="Pfam" id="PF01822">
    <property type="entry name" value="WSC"/>
    <property type="match status" value="1"/>
</dbReference>
<dbReference type="HOGENOM" id="CLU_394441_0_0_1"/>
<keyword evidence="6" id="KW-0472">Membrane</keyword>
<evidence type="ECO:0000256" key="4">
    <source>
        <dbReference type="ARBA" id="ARBA00023157"/>
    </source>
</evidence>
<keyword evidence="10" id="KW-1185">Reference proteome</keyword>
<dbReference type="Pfam" id="PF12662">
    <property type="entry name" value="cEGF"/>
    <property type="match status" value="2"/>
</dbReference>
<dbReference type="CDD" id="cd00054">
    <property type="entry name" value="EGF_CA"/>
    <property type="match status" value="3"/>
</dbReference>
<dbReference type="Gene3D" id="3.90.190.10">
    <property type="entry name" value="Protein tyrosine phosphatase superfamily"/>
    <property type="match status" value="1"/>
</dbReference>
<dbReference type="GO" id="GO:0005509">
    <property type="term" value="F:calcium ion binding"/>
    <property type="evidence" value="ECO:0007669"/>
    <property type="project" value="InterPro"/>
</dbReference>
<name>R7V4N2_CAPTE</name>
<reference evidence="8 10" key="2">
    <citation type="journal article" date="2013" name="Nature">
        <title>Insights into bilaterian evolution from three spiralian genomes.</title>
        <authorList>
            <person name="Simakov O."/>
            <person name="Marletaz F."/>
            <person name="Cho S.J."/>
            <person name="Edsinger-Gonzales E."/>
            <person name="Havlak P."/>
            <person name="Hellsten U."/>
            <person name="Kuo D.H."/>
            <person name="Larsson T."/>
            <person name="Lv J."/>
            <person name="Arendt D."/>
            <person name="Savage R."/>
            <person name="Osoegawa K."/>
            <person name="de Jong P."/>
            <person name="Grimwood J."/>
            <person name="Chapman J.A."/>
            <person name="Shapiro H."/>
            <person name="Aerts A."/>
            <person name="Otillar R.P."/>
            <person name="Terry A.Y."/>
            <person name="Boore J.L."/>
            <person name="Grigoriev I.V."/>
            <person name="Lindberg D.R."/>
            <person name="Seaver E.C."/>
            <person name="Weisblat D.A."/>
            <person name="Putnam N.H."/>
            <person name="Rokhsar D.S."/>
        </authorList>
    </citation>
    <scope>NUCLEOTIDE SEQUENCE</scope>
    <source>
        <strain evidence="8 10">I ESC-2004</strain>
    </source>
</reference>
<dbReference type="EnsemblMetazoa" id="CapteT196517">
    <property type="protein sequence ID" value="CapteP196517"/>
    <property type="gene ID" value="CapteG196517"/>
</dbReference>
<dbReference type="GO" id="GO:0004725">
    <property type="term" value="F:protein tyrosine phosphatase activity"/>
    <property type="evidence" value="ECO:0007669"/>
    <property type="project" value="InterPro"/>
</dbReference>
<proteinExistence type="predicted"/>
<protein>
    <recommendedName>
        <fullName evidence="7">WSC domain-containing protein</fullName>
    </recommendedName>
</protein>
<keyword evidence="2" id="KW-0732">Signal</keyword>
<keyword evidence="6" id="KW-0812">Transmembrane</keyword>
<reference evidence="9" key="3">
    <citation type="submission" date="2015-06" db="UniProtKB">
        <authorList>
            <consortium name="EnsemblMetazoa"/>
        </authorList>
    </citation>
    <scope>IDENTIFICATION</scope>
</reference>
<dbReference type="Pfam" id="PF00102">
    <property type="entry name" value="Y_phosphatase"/>
    <property type="match status" value="1"/>
</dbReference>
<keyword evidence="1" id="KW-0245">EGF-like domain</keyword>
<dbReference type="PROSITE" id="PS51212">
    <property type="entry name" value="WSC"/>
    <property type="match status" value="1"/>
</dbReference>
<dbReference type="InterPro" id="IPR029021">
    <property type="entry name" value="Prot-tyrosine_phosphatase-like"/>
</dbReference>
<dbReference type="PANTHER" id="PTHR24039:SF58">
    <property type="entry name" value="EGF-LIKE DOMAIN-CONTAINING PROTEIN"/>
    <property type="match status" value="1"/>
</dbReference>
<dbReference type="SMART" id="SM00179">
    <property type="entry name" value="EGF_CA"/>
    <property type="match status" value="4"/>
</dbReference>
<dbReference type="EMBL" id="AMQN01005150">
    <property type="status" value="NOT_ANNOTATED_CDS"/>
    <property type="molecule type" value="Genomic_DNA"/>
</dbReference>
<feature type="transmembrane region" description="Helical" evidence="6">
    <location>
        <begin position="431"/>
        <end position="453"/>
    </location>
</feature>
<evidence type="ECO:0000313" key="10">
    <source>
        <dbReference type="Proteomes" id="UP000014760"/>
    </source>
</evidence>
<dbReference type="InterPro" id="IPR026823">
    <property type="entry name" value="cEGF"/>
</dbReference>
<dbReference type="SMART" id="SM00321">
    <property type="entry name" value="WSC"/>
    <property type="match status" value="1"/>
</dbReference>
<evidence type="ECO:0000256" key="5">
    <source>
        <dbReference type="SAM" id="MobiDB-lite"/>
    </source>
</evidence>
<evidence type="ECO:0000313" key="8">
    <source>
        <dbReference type="EMBL" id="ELU13427.1"/>
    </source>
</evidence>
<evidence type="ECO:0000313" key="9">
    <source>
        <dbReference type="EnsemblMetazoa" id="CapteP196517"/>
    </source>
</evidence>
<dbReference type="InterPro" id="IPR000242">
    <property type="entry name" value="PTP_cat"/>
</dbReference>
<dbReference type="InterPro" id="IPR009030">
    <property type="entry name" value="Growth_fac_rcpt_cys_sf"/>
</dbReference>
<accession>R7V4N2</accession>
<feature type="domain" description="WSC" evidence="7">
    <location>
        <begin position="61"/>
        <end position="157"/>
    </location>
</feature>
<dbReference type="PROSITE" id="PS00010">
    <property type="entry name" value="ASX_HYDROXYL"/>
    <property type="match status" value="1"/>
</dbReference>
<dbReference type="Proteomes" id="UP000014760">
    <property type="component" value="Unassembled WGS sequence"/>
</dbReference>
<evidence type="ECO:0000256" key="1">
    <source>
        <dbReference type="ARBA" id="ARBA00022536"/>
    </source>
</evidence>
<dbReference type="SUPFAM" id="SSF57184">
    <property type="entry name" value="Growth factor receptor domain"/>
    <property type="match status" value="1"/>
</dbReference>
<sequence>MVLQLIIASLRPIGNIRTSNCEGKSVITRVCEGEYLRVIAHAPLRTHLIAVKNCVCMCNSPDQFVGCFLDSNQARRTLPFEAYRNFTFNSNDGCIKACSAVGYTFAGTETIIECRCGNNYDYDQYGEEDVTQCTLDCQGNPSQTCGGNWRVQLYSVCPAGKYKGAGDALIGDKPNCENECHCSKARQCLYTNGTCPDGCATGWKGAACNQRDDNIKICDGVKGEDYHEECHTCVNTDESYTCMCRDGYELDQNTQQRCIDINECSGKRGVDYDQDCHTCENTPGGYECKCHAGYELDTSTGMSCRDINECQVTRRIDIKQTCHSCVNVIGGYTCLCKTGFELDLETRQECIDIDECKGKAGQDFDIDCHTCVNLVGSYTCQCDTSFQLDPRTNRACQPIKSTTDSGLDEKSSDARAPTSTPKPPSSIPVDLIAGTVIGLMLAIAVVTASVLFIRSCLPSEIPIDDDSTGRGHDNLAVRLSDANVYETIGPSTELEEMPYVKVESQIRSGMATFYAFQWSSDGDVAKFWRLVKDKEIQNVVLLEDVSSEIVPAVGSSMEFDFIKVAKCEQKEQRGQQARRLKMFSVKVCDGKQKNEEFYINQHLSVNVLTVDQELTNKIIIQLRKGLIGLNNAVVCKSGHNLDGFFIGVYIILDMVDEGKEVDVLHAMQPVKAVYPTFAPTKTQLVQLSHLEEDYRKYGE</sequence>
<keyword evidence="6" id="KW-1133">Transmembrane helix</keyword>
<dbReference type="SMART" id="SM00181">
    <property type="entry name" value="EGF"/>
    <property type="match status" value="5"/>
</dbReference>
<reference evidence="10" key="1">
    <citation type="submission" date="2012-12" db="EMBL/GenBank/DDBJ databases">
        <authorList>
            <person name="Hellsten U."/>
            <person name="Grimwood J."/>
            <person name="Chapman J.A."/>
            <person name="Shapiro H."/>
            <person name="Aerts A."/>
            <person name="Otillar R.P."/>
            <person name="Terry A.Y."/>
            <person name="Boore J.L."/>
            <person name="Simakov O."/>
            <person name="Marletaz F."/>
            <person name="Cho S.-J."/>
            <person name="Edsinger-Gonzales E."/>
            <person name="Havlak P."/>
            <person name="Kuo D.-H."/>
            <person name="Larsson T."/>
            <person name="Lv J."/>
            <person name="Arendt D."/>
            <person name="Savage R."/>
            <person name="Osoegawa K."/>
            <person name="de Jong P."/>
            <person name="Lindberg D.R."/>
            <person name="Seaver E.C."/>
            <person name="Weisblat D.A."/>
            <person name="Putnam N.H."/>
            <person name="Grigoriev I.V."/>
            <person name="Rokhsar D.S."/>
        </authorList>
    </citation>
    <scope>NUCLEOTIDE SEQUENCE</scope>
    <source>
        <strain evidence="10">I ESC-2004</strain>
    </source>
</reference>